<evidence type="ECO:0000313" key="3">
    <source>
        <dbReference type="Proteomes" id="UP000318384"/>
    </source>
</evidence>
<dbReference type="AlphaFoldDB" id="A0A517WS92"/>
<dbReference type="SUPFAM" id="SSF52980">
    <property type="entry name" value="Restriction endonuclease-like"/>
    <property type="match status" value="1"/>
</dbReference>
<dbReference type="Gene3D" id="3.90.1570.10">
    <property type="entry name" value="tt1808, chain A"/>
    <property type="match status" value="1"/>
</dbReference>
<name>A0A517WS92_9PLAN</name>
<accession>A0A517WS92</accession>
<keyword evidence="3" id="KW-1185">Reference proteome</keyword>
<dbReference type="InterPro" id="IPR008538">
    <property type="entry name" value="Uma2"/>
</dbReference>
<feature type="domain" description="Putative restriction endonuclease" evidence="1">
    <location>
        <begin position="17"/>
        <end position="176"/>
    </location>
</feature>
<dbReference type="PANTHER" id="PTHR34107:SF1">
    <property type="entry name" value="SLL0198 PROTEIN"/>
    <property type="match status" value="1"/>
</dbReference>
<dbReference type="CDD" id="cd06260">
    <property type="entry name" value="DUF820-like"/>
    <property type="match status" value="1"/>
</dbReference>
<dbReference type="Pfam" id="PF05685">
    <property type="entry name" value="Uma2"/>
    <property type="match status" value="1"/>
</dbReference>
<evidence type="ECO:0000259" key="1">
    <source>
        <dbReference type="Pfam" id="PF05685"/>
    </source>
</evidence>
<protein>
    <recommendedName>
        <fullName evidence="1">Putative restriction endonuclease domain-containing protein</fullName>
    </recommendedName>
</protein>
<dbReference type="Proteomes" id="UP000318384">
    <property type="component" value="Chromosome"/>
</dbReference>
<dbReference type="InterPro" id="IPR012296">
    <property type="entry name" value="Nuclease_put_TT1808"/>
</dbReference>
<dbReference type="InterPro" id="IPR011335">
    <property type="entry name" value="Restrct_endonuc-II-like"/>
</dbReference>
<organism evidence="2 3">
    <name type="scientific">Gimesia aquarii</name>
    <dbReference type="NCBI Taxonomy" id="2527964"/>
    <lineage>
        <taxon>Bacteria</taxon>
        <taxon>Pseudomonadati</taxon>
        <taxon>Planctomycetota</taxon>
        <taxon>Planctomycetia</taxon>
        <taxon>Planctomycetales</taxon>
        <taxon>Planctomycetaceae</taxon>
        <taxon>Gimesia</taxon>
    </lineage>
</organism>
<reference evidence="2 3" key="1">
    <citation type="submission" date="2019-03" db="EMBL/GenBank/DDBJ databases">
        <title>Deep-cultivation of Planctomycetes and their phenomic and genomic characterization uncovers novel biology.</title>
        <authorList>
            <person name="Wiegand S."/>
            <person name="Jogler M."/>
            <person name="Boedeker C."/>
            <person name="Pinto D."/>
            <person name="Vollmers J."/>
            <person name="Rivas-Marin E."/>
            <person name="Kohn T."/>
            <person name="Peeters S.H."/>
            <person name="Heuer A."/>
            <person name="Rast P."/>
            <person name="Oberbeckmann S."/>
            <person name="Bunk B."/>
            <person name="Jeske O."/>
            <person name="Meyerdierks A."/>
            <person name="Storesund J.E."/>
            <person name="Kallscheuer N."/>
            <person name="Luecker S."/>
            <person name="Lage O.M."/>
            <person name="Pohl T."/>
            <person name="Merkel B.J."/>
            <person name="Hornburger P."/>
            <person name="Mueller R.-W."/>
            <person name="Bruemmer F."/>
            <person name="Labrenz M."/>
            <person name="Spormann A.M."/>
            <person name="Op den Camp H."/>
            <person name="Overmann J."/>
            <person name="Amann R."/>
            <person name="Jetten M.S.M."/>
            <person name="Mascher T."/>
            <person name="Medema M.H."/>
            <person name="Devos D.P."/>
            <person name="Kaster A.-K."/>
            <person name="Ovreas L."/>
            <person name="Rohde M."/>
            <person name="Galperin M.Y."/>
            <person name="Jogler C."/>
        </authorList>
    </citation>
    <scope>NUCLEOTIDE SEQUENCE [LARGE SCALE GENOMIC DNA]</scope>
    <source>
        <strain evidence="2 3">V202</strain>
    </source>
</reference>
<proteinExistence type="predicted"/>
<dbReference type="PANTHER" id="PTHR34107">
    <property type="entry name" value="SLL0198 PROTEIN-RELATED"/>
    <property type="match status" value="1"/>
</dbReference>
<dbReference type="EMBL" id="CP037422">
    <property type="protein sequence ID" value="QDU08127.1"/>
    <property type="molecule type" value="Genomic_DNA"/>
</dbReference>
<sequence>MAESPIYTAEQFLEARLELPDAGRWTELVQGKIVTLDPPDIEHGTIVLNLSKVLSLYLHQVDQGYACFELGLLVNRGPDTVRFPPAAIFNSGNRFEETDKVISERKPTVIVEIASTHQRRQLMSDHVNDYVQWGVDLIWVIDPPKQEVLEYVAGSESQVIDINGKMTGGTVLPGFAMKLKDLFAEPVWW</sequence>
<dbReference type="RefSeq" id="WP_197993268.1">
    <property type="nucleotide sequence ID" value="NZ_CP037422.1"/>
</dbReference>
<evidence type="ECO:0000313" key="2">
    <source>
        <dbReference type="EMBL" id="QDU08127.1"/>
    </source>
</evidence>
<gene>
    <name evidence="2" type="ORF">V202x_14900</name>
</gene>